<evidence type="ECO:0000256" key="1">
    <source>
        <dbReference type="ARBA" id="ARBA00000085"/>
    </source>
</evidence>
<keyword evidence="7" id="KW-0472">Membrane</keyword>
<keyword evidence="7" id="KW-1133">Transmembrane helix</keyword>
<comment type="caution">
    <text evidence="9">The sequence shown here is derived from an EMBL/GenBank/DDBJ whole genome shotgun (WGS) entry which is preliminary data.</text>
</comment>
<dbReference type="SMART" id="SM00387">
    <property type="entry name" value="HATPase_c"/>
    <property type="match status" value="1"/>
</dbReference>
<dbReference type="InterPro" id="IPR005467">
    <property type="entry name" value="His_kinase_dom"/>
</dbReference>
<evidence type="ECO:0000259" key="8">
    <source>
        <dbReference type="PROSITE" id="PS50109"/>
    </source>
</evidence>
<dbReference type="SUPFAM" id="SSF55874">
    <property type="entry name" value="ATPase domain of HSP90 chaperone/DNA topoisomerase II/histidine kinase"/>
    <property type="match status" value="1"/>
</dbReference>
<dbReference type="Gene3D" id="3.30.565.10">
    <property type="entry name" value="Histidine kinase-like ATPase, C-terminal domain"/>
    <property type="match status" value="1"/>
</dbReference>
<dbReference type="Pfam" id="PF02518">
    <property type="entry name" value="HATPase_c"/>
    <property type="match status" value="1"/>
</dbReference>
<keyword evidence="5" id="KW-0902">Two-component regulatory system</keyword>
<evidence type="ECO:0000256" key="7">
    <source>
        <dbReference type="SAM" id="Phobius"/>
    </source>
</evidence>
<feature type="transmembrane region" description="Helical" evidence="7">
    <location>
        <begin position="87"/>
        <end position="110"/>
    </location>
</feature>
<feature type="coiled-coil region" evidence="6">
    <location>
        <begin position="144"/>
        <end position="171"/>
    </location>
</feature>
<dbReference type="PANTHER" id="PTHR43711:SF26">
    <property type="entry name" value="SENSOR HISTIDINE KINASE RCSC"/>
    <property type="match status" value="1"/>
</dbReference>
<reference evidence="9 10" key="1">
    <citation type="submission" date="2019-02" db="EMBL/GenBank/DDBJ databases">
        <title>Genomic Encyclopedia of Type Strains, Phase IV (KMG-IV): sequencing the most valuable type-strain genomes for metagenomic binning, comparative biology and taxonomic classification.</title>
        <authorList>
            <person name="Goeker M."/>
        </authorList>
    </citation>
    <scope>NUCLEOTIDE SEQUENCE [LARGE SCALE GENOMIC DNA]</scope>
    <source>
        <strain evidence="9 10">DSM 29486</strain>
    </source>
</reference>
<comment type="catalytic activity">
    <reaction evidence="1">
        <text>ATP + protein L-histidine = ADP + protein N-phospho-L-histidine.</text>
        <dbReference type="EC" id="2.7.13.3"/>
    </reaction>
</comment>
<dbReference type="GO" id="GO:0000160">
    <property type="term" value="P:phosphorelay signal transduction system"/>
    <property type="evidence" value="ECO:0007669"/>
    <property type="project" value="UniProtKB-KW"/>
</dbReference>
<evidence type="ECO:0000256" key="4">
    <source>
        <dbReference type="ARBA" id="ARBA00022777"/>
    </source>
</evidence>
<accession>A0A4Q7PIM9</accession>
<evidence type="ECO:0000256" key="2">
    <source>
        <dbReference type="ARBA" id="ARBA00012438"/>
    </source>
</evidence>
<dbReference type="PRINTS" id="PR00344">
    <property type="entry name" value="BCTRLSENSOR"/>
</dbReference>
<keyword evidence="10" id="KW-1185">Reference proteome</keyword>
<dbReference type="EMBL" id="SGXF01000003">
    <property type="protein sequence ID" value="RZT00482.1"/>
    <property type="molecule type" value="Genomic_DNA"/>
</dbReference>
<dbReference type="InterPro" id="IPR004358">
    <property type="entry name" value="Sig_transdc_His_kin-like_C"/>
</dbReference>
<protein>
    <recommendedName>
        <fullName evidence="2">histidine kinase</fullName>
        <ecNumber evidence="2">2.7.13.3</ecNumber>
    </recommendedName>
</protein>
<evidence type="ECO:0000256" key="3">
    <source>
        <dbReference type="ARBA" id="ARBA00022679"/>
    </source>
</evidence>
<feature type="domain" description="Histidine kinase" evidence="8">
    <location>
        <begin position="167"/>
        <end position="362"/>
    </location>
</feature>
<dbReference type="EC" id="2.7.13.3" evidence="2"/>
<dbReference type="InterPro" id="IPR036890">
    <property type="entry name" value="HATPase_C_sf"/>
</dbReference>
<name>A0A4Q7PIM9_9FIRM</name>
<dbReference type="GO" id="GO:0004673">
    <property type="term" value="F:protein histidine kinase activity"/>
    <property type="evidence" value="ECO:0007669"/>
    <property type="project" value="UniProtKB-EC"/>
</dbReference>
<evidence type="ECO:0000256" key="5">
    <source>
        <dbReference type="ARBA" id="ARBA00023012"/>
    </source>
</evidence>
<dbReference type="PANTHER" id="PTHR43711">
    <property type="entry name" value="TWO-COMPONENT HISTIDINE KINASE"/>
    <property type="match status" value="1"/>
</dbReference>
<dbReference type="OrthoDB" id="9773956at2"/>
<dbReference type="InterPro" id="IPR003594">
    <property type="entry name" value="HATPase_dom"/>
</dbReference>
<dbReference type="InterPro" id="IPR050736">
    <property type="entry name" value="Sensor_HK_Regulatory"/>
</dbReference>
<organism evidence="9 10">
    <name type="scientific">Cuneatibacter caecimuris</name>
    <dbReference type="NCBI Taxonomy" id="1796618"/>
    <lineage>
        <taxon>Bacteria</taxon>
        <taxon>Bacillati</taxon>
        <taxon>Bacillota</taxon>
        <taxon>Clostridia</taxon>
        <taxon>Lachnospirales</taxon>
        <taxon>Lachnospiraceae</taxon>
        <taxon>Cuneatibacter</taxon>
    </lineage>
</organism>
<keyword evidence="4 9" id="KW-0418">Kinase</keyword>
<evidence type="ECO:0000313" key="10">
    <source>
        <dbReference type="Proteomes" id="UP000292927"/>
    </source>
</evidence>
<keyword evidence="3" id="KW-0808">Transferase</keyword>
<proteinExistence type="predicted"/>
<feature type="transmembrane region" description="Helical" evidence="7">
    <location>
        <begin position="12"/>
        <end position="33"/>
    </location>
</feature>
<sequence>MHRRLKNNAKIGIIIFFFSILITAVFAGTMLWFGTQVSQMQHNLGSGVYILSSTEYAEAVSNRGALQMKAESLMGSGRYQTALFKHLLIRLIPASIIFLIVLFVLSVLLWQLLKRLHYNRTVKIAEQLLNSVEEPIFTSEPILAETYEKLKEKLENRLEDFKRLSAYLTHEQKNEVAILRTQMELSGNIDGLEKLDNITNGIDDILTLSENIDTAPQAVVDVTVICAEVFDSYRKAAPNLTFDFNEDDGTEILAKSRWVYRAVANLLDNAVKYGEDKPIFLSVKAKNGSVIVMVKDNGIGIREDKQEMIFGNRYRINELNRDGYGIGLSLVSHVCDLCGGFITVDSEPGKGSVFYLSFPQKPF</sequence>
<dbReference type="Proteomes" id="UP000292927">
    <property type="component" value="Unassembled WGS sequence"/>
</dbReference>
<evidence type="ECO:0000313" key="9">
    <source>
        <dbReference type="EMBL" id="RZT00482.1"/>
    </source>
</evidence>
<evidence type="ECO:0000256" key="6">
    <source>
        <dbReference type="SAM" id="Coils"/>
    </source>
</evidence>
<dbReference type="AlphaFoldDB" id="A0A4Q7PIM9"/>
<dbReference type="PROSITE" id="PS50109">
    <property type="entry name" value="HIS_KIN"/>
    <property type="match status" value="1"/>
</dbReference>
<dbReference type="RefSeq" id="WP_130435094.1">
    <property type="nucleotide sequence ID" value="NZ_SGXF01000003.1"/>
</dbReference>
<keyword evidence="7" id="KW-0812">Transmembrane</keyword>
<gene>
    <name evidence="9" type="ORF">EV209_1793</name>
</gene>
<keyword evidence="6" id="KW-0175">Coiled coil</keyword>